<feature type="compositionally biased region" description="Basic and acidic residues" evidence="1">
    <location>
        <begin position="1"/>
        <end position="16"/>
    </location>
</feature>
<dbReference type="EMBL" id="BMCT01000009">
    <property type="protein sequence ID" value="GGF82898.1"/>
    <property type="molecule type" value="Genomic_DNA"/>
</dbReference>
<dbReference type="Proteomes" id="UP000606044">
    <property type="component" value="Unassembled WGS sequence"/>
</dbReference>
<evidence type="ECO:0000313" key="3">
    <source>
        <dbReference type="EMBL" id="GGF82898.1"/>
    </source>
</evidence>
<dbReference type="InterPro" id="IPR032635">
    <property type="entry name" value="Anti_2"/>
</dbReference>
<organism evidence="3 4">
    <name type="scientific">Azorhizobium oxalatiphilum</name>
    <dbReference type="NCBI Taxonomy" id="980631"/>
    <lineage>
        <taxon>Bacteria</taxon>
        <taxon>Pseudomonadati</taxon>
        <taxon>Pseudomonadota</taxon>
        <taxon>Alphaproteobacteria</taxon>
        <taxon>Hyphomicrobiales</taxon>
        <taxon>Xanthobacteraceae</taxon>
        <taxon>Azorhizobium</taxon>
    </lineage>
</organism>
<protein>
    <recommendedName>
        <fullName evidence="2">Surface antigen domain-containing protein</fullName>
    </recommendedName>
</protein>
<sequence length="168" mass="17481">MSPHSELVRRGQDIKRPYRPNAGALPAVRVMLTTGVLSLAVAGCGSLGLRDDDTLITGSIKPQPVSLTVPVPHGAPPEGIAAADWAQAKLALDTALDSKETAPSIPWENRETGARGTATPVGGLKDNKCRDFRIGVVDAKGEHWAQGEACRDGKGGTTLSGVRLLGQA</sequence>
<evidence type="ECO:0000256" key="1">
    <source>
        <dbReference type="SAM" id="MobiDB-lite"/>
    </source>
</evidence>
<dbReference type="Pfam" id="PF16998">
    <property type="entry name" value="17kDa_Anti_2"/>
    <property type="match status" value="1"/>
</dbReference>
<comment type="caution">
    <text evidence="3">The sequence shown here is derived from an EMBL/GenBank/DDBJ whole genome shotgun (WGS) entry which is preliminary data.</text>
</comment>
<feature type="domain" description="Surface antigen" evidence="2">
    <location>
        <begin position="55"/>
        <end position="158"/>
    </location>
</feature>
<gene>
    <name evidence="3" type="ORF">GCM10007301_48780</name>
</gene>
<proteinExistence type="predicted"/>
<name>A0A917CBY9_9HYPH</name>
<reference evidence="3" key="1">
    <citation type="journal article" date="2014" name="Int. J. Syst. Evol. Microbiol.">
        <title>Complete genome sequence of Corynebacterium casei LMG S-19264T (=DSM 44701T), isolated from a smear-ripened cheese.</title>
        <authorList>
            <consortium name="US DOE Joint Genome Institute (JGI-PGF)"/>
            <person name="Walter F."/>
            <person name="Albersmeier A."/>
            <person name="Kalinowski J."/>
            <person name="Ruckert C."/>
        </authorList>
    </citation>
    <scope>NUCLEOTIDE SEQUENCE</scope>
    <source>
        <strain evidence="3">CCM 7897</strain>
    </source>
</reference>
<reference evidence="3" key="2">
    <citation type="submission" date="2020-09" db="EMBL/GenBank/DDBJ databases">
        <authorList>
            <person name="Sun Q."/>
            <person name="Sedlacek I."/>
        </authorList>
    </citation>
    <scope>NUCLEOTIDE SEQUENCE</scope>
    <source>
        <strain evidence="3">CCM 7897</strain>
    </source>
</reference>
<keyword evidence="4" id="KW-1185">Reference proteome</keyword>
<feature type="region of interest" description="Disordered" evidence="1">
    <location>
        <begin position="1"/>
        <end position="20"/>
    </location>
</feature>
<accession>A0A917CBY9</accession>
<dbReference type="AlphaFoldDB" id="A0A917CBY9"/>
<evidence type="ECO:0000313" key="4">
    <source>
        <dbReference type="Proteomes" id="UP000606044"/>
    </source>
</evidence>
<evidence type="ECO:0000259" key="2">
    <source>
        <dbReference type="Pfam" id="PF16998"/>
    </source>
</evidence>